<protein>
    <recommendedName>
        <fullName evidence="3">DUF4258 domain-containing protein</fullName>
    </recommendedName>
</protein>
<comment type="caution">
    <text evidence="1">The sequence shown here is derived from an EMBL/GenBank/DDBJ whole genome shotgun (WGS) entry which is preliminary data.</text>
</comment>
<dbReference type="Proteomes" id="UP000094893">
    <property type="component" value="Unassembled WGS sequence"/>
</dbReference>
<gene>
    <name evidence="1" type="ORF">A6P07_01585</name>
</gene>
<reference evidence="1 2" key="1">
    <citation type="journal article" date="2016" name="Int. J. Mol. Sci.">
        <title>Comparative genomics of the extreme acidophile Acidithiobacillus thiooxidans reveals intraspecific divergence and niche adaptation.</title>
        <authorList>
            <person name="Zhang X."/>
            <person name="Feng X."/>
            <person name="Tao J."/>
            <person name="Ma L."/>
            <person name="Xiao Y."/>
            <person name="Liang Y."/>
            <person name="Liu X."/>
            <person name="Yin H."/>
        </authorList>
    </citation>
    <scope>NUCLEOTIDE SEQUENCE [LARGE SCALE GENOMIC DNA]</scope>
    <source>
        <strain evidence="1 2">A02</strain>
    </source>
</reference>
<dbReference type="RefSeq" id="WP_024892898.1">
    <property type="nucleotide sequence ID" value="NZ_LWRZ01000047.1"/>
</dbReference>
<sequence>MNCKEIAFSRHAVQRMFERGISRDAVVSTLSAGEVIDEYPTDQPYPSVLMLGWFDGQPLHLVAAKDAISDHCIVITVYIPKVDQWMEGFRKRNLP</sequence>
<dbReference type="Pfam" id="PF14076">
    <property type="entry name" value="DUF4258"/>
    <property type="match status" value="1"/>
</dbReference>
<proteinExistence type="predicted"/>
<organism evidence="1 2">
    <name type="scientific">Acidithiobacillus thiooxidans</name>
    <name type="common">Thiobacillus thiooxidans</name>
    <dbReference type="NCBI Taxonomy" id="930"/>
    <lineage>
        <taxon>Bacteria</taxon>
        <taxon>Pseudomonadati</taxon>
        <taxon>Pseudomonadota</taxon>
        <taxon>Acidithiobacillia</taxon>
        <taxon>Acidithiobacillales</taxon>
        <taxon>Acidithiobacillaceae</taxon>
        <taxon>Acidithiobacillus</taxon>
    </lineage>
</organism>
<evidence type="ECO:0000313" key="1">
    <source>
        <dbReference type="EMBL" id="OCX76770.1"/>
    </source>
</evidence>
<name>A0A1C2IQV5_ACITH</name>
<dbReference type="EMBL" id="LWSA01000018">
    <property type="protein sequence ID" value="OCX76770.1"/>
    <property type="molecule type" value="Genomic_DNA"/>
</dbReference>
<accession>A0A1C2IQV5</accession>
<dbReference type="InterPro" id="IPR025354">
    <property type="entry name" value="DUF4258"/>
</dbReference>
<evidence type="ECO:0008006" key="3">
    <source>
        <dbReference type="Google" id="ProtNLM"/>
    </source>
</evidence>
<dbReference type="AlphaFoldDB" id="A0A1C2IQV5"/>
<evidence type="ECO:0000313" key="2">
    <source>
        <dbReference type="Proteomes" id="UP000094893"/>
    </source>
</evidence>